<evidence type="ECO:0000313" key="4">
    <source>
        <dbReference type="EMBL" id="GHP05720.1"/>
    </source>
</evidence>
<evidence type="ECO:0000256" key="1">
    <source>
        <dbReference type="ARBA" id="ARBA00023157"/>
    </source>
</evidence>
<evidence type="ECO:0000259" key="3">
    <source>
        <dbReference type="PROSITE" id="PS50015"/>
    </source>
</evidence>
<name>A0A830HIR7_9CHLO</name>
<accession>A0A830HIR7</accession>
<dbReference type="OrthoDB" id="17754at2759"/>
<sequence length="314" mass="33389">MMMMIPTTRSSLIVLLLCLCGLSLSASASASAATSVSVEGKKTYALKSLNVVDNSGASMQVSKVVSSSLKDIAIPEAGGVGCNFCVQIMDQIIQNLMNYILNIGVLGTCAGLCSNLPKKLEQTACNLLCDAVGIEGFVKAIQAADLDPIYYCQLVKTCEAKDCPSSIPNCVTIDSVSVNPGSAGLDAQFTATAQYTVTEEIGAGEIQFALMPVDGSGEPIGSGDMFPNLEKGTFNAQLQFQPSNINQQCEQQQQPDFFTAGKEYEVVFVICEGQCGSGHPHTKLFGMMRNNFNITNQEGEGKIISVSRKLLKFN</sequence>
<reference evidence="4" key="1">
    <citation type="submission" date="2020-10" db="EMBL/GenBank/DDBJ databases">
        <title>Unveiling of a novel bifunctional photoreceptor, Dualchrome1, isolated from a cosmopolitan green alga.</title>
        <authorList>
            <person name="Suzuki S."/>
            <person name="Kawachi M."/>
        </authorList>
    </citation>
    <scope>NUCLEOTIDE SEQUENCE</scope>
    <source>
        <strain evidence="4">NIES 2893</strain>
    </source>
</reference>
<protein>
    <recommendedName>
        <fullName evidence="3">Saposin B-type domain-containing protein</fullName>
    </recommendedName>
</protein>
<feature type="chain" id="PRO_5032331704" description="Saposin B-type domain-containing protein" evidence="2">
    <location>
        <begin position="29"/>
        <end position="314"/>
    </location>
</feature>
<dbReference type="PROSITE" id="PS50015">
    <property type="entry name" value="SAP_B"/>
    <property type="match status" value="1"/>
</dbReference>
<organism evidence="4 5">
    <name type="scientific">Pycnococcus provasolii</name>
    <dbReference type="NCBI Taxonomy" id="41880"/>
    <lineage>
        <taxon>Eukaryota</taxon>
        <taxon>Viridiplantae</taxon>
        <taxon>Chlorophyta</taxon>
        <taxon>Pseudoscourfieldiophyceae</taxon>
        <taxon>Pseudoscourfieldiales</taxon>
        <taxon>Pycnococcaceae</taxon>
        <taxon>Pycnococcus</taxon>
    </lineage>
</organism>
<proteinExistence type="predicted"/>
<dbReference type="InterPro" id="IPR008139">
    <property type="entry name" value="SaposinB_dom"/>
</dbReference>
<comment type="caution">
    <text evidence="4">The sequence shown here is derived from an EMBL/GenBank/DDBJ whole genome shotgun (WGS) entry which is preliminary data.</text>
</comment>
<feature type="signal peptide" evidence="2">
    <location>
        <begin position="1"/>
        <end position="28"/>
    </location>
</feature>
<evidence type="ECO:0000256" key="2">
    <source>
        <dbReference type="SAM" id="SignalP"/>
    </source>
</evidence>
<evidence type="ECO:0000313" key="5">
    <source>
        <dbReference type="Proteomes" id="UP000660262"/>
    </source>
</evidence>
<keyword evidence="5" id="KW-1185">Reference proteome</keyword>
<keyword evidence="2" id="KW-0732">Signal</keyword>
<dbReference type="AlphaFoldDB" id="A0A830HIR7"/>
<dbReference type="Proteomes" id="UP000660262">
    <property type="component" value="Unassembled WGS sequence"/>
</dbReference>
<gene>
    <name evidence="4" type="ORF">PPROV_000447000</name>
</gene>
<dbReference type="EMBL" id="BNJQ01000011">
    <property type="protein sequence ID" value="GHP05720.1"/>
    <property type="molecule type" value="Genomic_DNA"/>
</dbReference>
<keyword evidence="1" id="KW-1015">Disulfide bond</keyword>
<feature type="domain" description="Saposin B-type" evidence="3">
    <location>
        <begin position="78"/>
        <end position="162"/>
    </location>
</feature>